<dbReference type="eggNOG" id="COG3012">
    <property type="taxonomic scope" value="Bacteria"/>
</dbReference>
<dbReference type="EMBL" id="CP001101">
    <property type="protein sequence ID" value="ACE05303.1"/>
    <property type="molecule type" value="Genomic_DNA"/>
</dbReference>
<proteinExistence type="predicted"/>
<dbReference type="STRING" id="331678.Cphamn1_2405"/>
<gene>
    <name evidence="1" type="ordered locus">Cphamn1_2405</name>
</gene>
<sequence>MIDANTYHSLPCPCGSGKPFDECCFRPNNRVSGNPMDEAMRTLREEQQGRQFSSIEDANRFMHEFMTRQNTTPCDDFAGLSPSEMRAVLATPFDAHEVASFADVLPQEPVCPATTLFKALADAVGDKGLKPTATGNLPRNTVREISIALNGTDTFGSERFPHRIQKETDYFDLHLTRLVAGLAGLIRKYKGRFILTKKCRTILDRHGMAGIWPVLFRAYAEKYNWAYSDGYGELYFMQRSFLYTLYLLHVFGSEEQDGLFYVDAFLIAFPAYLDDIPECHYMSTEEIVCSSYLHRTIDRFTGFFGLAHVEKSERKFGETTLYKVRALPLLDQAIRFHVP</sequence>
<organism evidence="1">
    <name type="scientific">Chlorobium phaeobacteroides (strain BS1)</name>
    <dbReference type="NCBI Taxonomy" id="331678"/>
    <lineage>
        <taxon>Bacteria</taxon>
        <taxon>Pseudomonadati</taxon>
        <taxon>Chlorobiota</taxon>
        <taxon>Chlorobiia</taxon>
        <taxon>Chlorobiales</taxon>
        <taxon>Chlorobiaceae</taxon>
        <taxon>Chlorobium/Pelodictyon group</taxon>
        <taxon>Chlorobium</taxon>
    </lineage>
</organism>
<name>B3EPR3_CHLPB</name>
<accession>B3EPR3</accession>
<dbReference type="KEGG" id="cpb:Cphamn1_2405"/>
<dbReference type="OrthoDB" id="9816539at2"/>
<protein>
    <recommendedName>
        <fullName evidence="2">SEC-C motif domain protein</fullName>
    </recommendedName>
</protein>
<dbReference type="Pfam" id="PF02810">
    <property type="entry name" value="SEC-C"/>
    <property type="match status" value="1"/>
</dbReference>
<dbReference type="InterPro" id="IPR004027">
    <property type="entry name" value="SEC_C_motif"/>
</dbReference>
<evidence type="ECO:0000313" key="1">
    <source>
        <dbReference type="EMBL" id="ACE05303.1"/>
    </source>
</evidence>
<evidence type="ECO:0008006" key="2">
    <source>
        <dbReference type="Google" id="ProtNLM"/>
    </source>
</evidence>
<dbReference type="HOGENOM" id="CLU_068680_0_0_10"/>
<dbReference type="AlphaFoldDB" id="B3EPR3"/>
<reference evidence="1" key="1">
    <citation type="submission" date="2008-06" db="EMBL/GenBank/DDBJ databases">
        <title>Complete sequence of Chlorobium phaeobacteroides BS1.</title>
        <authorList>
            <consortium name="US DOE Joint Genome Institute"/>
            <person name="Lucas S."/>
            <person name="Copeland A."/>
            <person name="Lapidus A."/>
            <person name="Glavina del Rio T."/>
            <person name="Dalin E."/>
            <person name="Tice H."/>
            <person name="Bruce D."/>
            <person name="Goodwin L."/>
            <person name="Pitluck S."/>
            <person name="Schmutz J."/>
            <person name="Larimer F."/>
            <person name="Land M."/>
            <person name="Hauser L."/>
            <person name="Kyrpides N."/>
            <person name="Ovchinnikova G."/>
            <person name="Li T."/>
            <person name="Liu Z."/>
            <person name="Zhao F."/>
            <person name="Overmann J."/>
            <person name="Bryant D.A."/>
            <person name="Richardson P."/>
        </authorList>
    </citation>
    <scope>NUCLEOTIDE SEQUENCE [LARGE SCALE GENOMIC DNA]</scope>
    <source>
        <strain evidence="1">BS1</strain>
    </source>
</reference>